<feature type="domain" description="EAL" evidence="4">
    <location>
        <begin position="455"/>
        <end position="709"/>
    </location>
</feature>
<dbReference type="RefSeq" id="WP_119811531.1">
    <property type="nucleotide sequence ID" value="NZ_QYUP01000120.1"/>
</dbReference>
<dbReference type="Pfam" id="PF00990">
    <property type="entry name" value="GGDEF"/>
    <property type="match status" value="1"/>
</dbReference>
<evidence type="ECO:0000256" key="1">
    <source>
        <dbReference type="SAM" id="Coils"/>
    </source>
</evidence>
<evidence type="ECO:0000259" key="4">
    <source>
        <dbReference type="PROSITE" id="PS50883"/>
    </source>
</evidence>
<dbReference type="PROSITE" id="PS50112">
    <property type="entry name" value="PAS"/>
    <property type="match status" value="1"/>
</dbReference>
<gene>
    <name evidence="6" type="ORF">D3872_14820</name>
</gene>
<dbReference type="SUPFAM" id="SSF141868">
    <property type="entry name" value="EAL domain-like"/>
    <property type="match status" value="1"/>
</dbReference>
<organism evidence="6 7">
    <name type="scientific">Massilia cavernae</name>
    <dbReference type="NCBI Taxonomy" id="2320864"/>
    <lineage>
        <taxon>Bacteria</taxon>
        <taxon>Pseudomonadati</taxon>
        <taxon>Pseudomonadota</taxon>
        <taxon>Betaproteobacteria</taxon>
        <taxon>Burkholderiales</taxon>
        <taxon>Oxalobacteraceae</taxon>
        <taxon>Telluria group</taxon>
        <taxon>Massilia</taxon>
    </lineage>
</organism>
<dbReference type="SUPFAM" id="SSF55073">
    <property type="entry name" value="Nucleotide cyclase"/>
    <property type="match status" value="1"/>
</dbReference>
<evidence type="ECO:0000259" key="3">
    <source>
        <dbReference type="PROSITE" id="PS50113"/>
    </source>
</evidence>
<feature type="domain" description="PAC" evidence="3">
    <location>
        <begin position="220"/>
        <end position="276"/>
    </location>
</feature>
<dbReference type="InterPro" id="IPR035965">
    <property type="entry name" value="PAS-like_dom_sf"/>
</dbReference>
<dbReference type="Gene3D" id="3.30.70.270">
    <property type="match status" value="1"/>
</dbReference>
<dbReference type="Proteomes" id="UP000284006">
    <property type="component" value="Unassembled WGS sequence"/>
</dbReference>
<dbReference type="InterPro" id="IPR043128">
    <property type="entry name" value="Rev_trsase/Diguanyl_cyclase"/>
</dbReference>
<sequence>MSQDDRQRKESERLQLALDAAELVPWENDLLAGGLRIFAELGYSEEEAAALLGEPLSLVHPDDVGEMTAALSRHLSGVSAHYRCEFRLRDHSGAWVWYANHGKIVEGDGAAPARRLVGVAFNIDERKQVEARLHEQQRLLAESEARHRELLRNLHTGIVAHAPDSSILYSNPRASTLLGVSEAQMRGMVARDGAWCFVDEESRRMEVGDYPAVRVIRTHQPVEGLVVGVRQGVDKDIVWLLVNAFPVFDNDGNIKQVIVNFDDISARKLAEEKIHHLAFYDPLTGLPNRRLLMDRLQAALAASARTHQFGAVLFLDLDNFKAINDVLGHAAGDMLLVEVAARIGACLREVDMVARIGGDEFVVLIGDIAVDPEEASQRTAHIAEKIRFAVAMPYWLKSSEQRTSPSIGISLFSGHRSEADTVLRQADMAMYRAKDAGRNTMRFFSAAMQQAVESRAALEADLRSAVSGRQLCLYYQIQVDAAQRIVGAEALVRWLHPRKGLVAPGRFIPIAEESALILEIGGWVLETACAQLARWQEDPALRQLTLAVNVSARQFRQADFVDMLRAMLERHRFEVSRLKLELTESMVLSDVTDVVVKMKALRGLGLVLSMDDFGTGYSSLAYLKKLPLDQLKIDQSFVCDVTSDAADAGMVKTILDLARNFSLEAIAEGVETEGQLAFLKKHGCGVYQGFLFGRPVPLDVFEALTRATFRGV</sequence>
<dbReference type="Pfam" id="PF00563">
    <property type="entry name" value="EAL"/>
    <property type="match status" value="1"/>
</dbReference>
<dbReference type="CDD" id="cd01949">
    <property type="entry name" value="GGDEF"/>
    <property type="match status" value="1"/>
</dbReference>
<feature type="domain" description="GGDEF" evidence="5">
    <location>
        <begin position="308"/>
        <end position="446"/>
    </location>
</feature>
<dbReference type="InterPro" id="IPR013655">
    <property type="entry name" value="PAS_fold_3"/>
</dbReference>
<evidence type="ECO:0000313" key="6">
    <source>
        <dbReference type="EMBL" id="RJG15147.1"/>
    </source>
</evidence>
<dbReference type="CDD" id="cd00130">
    <property type="entry name" value="PAS"/>
    <property type="match status" value="2"/>
</dbReference>
<dbReference type="InterPro" id="IPR000014">
    <property type="entry name" value="PAS"/>
</dbReference>
<comment type="caution">
    <text evidence="6">The sequence shown here is derived from an EMBL/GenBank/DDBJ whole genome shotgun (WGS) entry which is preliminary data.</text>
</comment>
<dbReference type="PANTHER" id="PTHR44757:SF2">
    <property type="entry name" value="BIOFILM ARCHITECTURE MAINTENANCE PROTEIN MBAA"/>
    <property type="match status" value="1"/>
</dbReference>
<dbReference type="SMART" id="SM00267">
    <property type="entry name" value="GGDEF"/>
    <property type="match status" value="1"/>
</dbReference>
<name>A0A418XRK2_9BURK</name>
<dbReference type="NCBIfam" id="TIGR00254">
    <property type="entry name" value="GGDEF"/>
    <property type="match status" value="1"/>
</dbReference>
<dbReference type="InterPro" id="IPR035919">
    <property type="entry name" value="EAL_sf"/>
</dbReference>
<keyword evidence="1" id="KW-0175">Coiled coil</keyword>
<dbReference type="InterPro" id="IPR052155">
    <property type="entry name" value="Biofilm_reg_signaling"/>
</dbReference>
<dbReference type="AlphaFoldDB" id="A0A418XRK2"/>
<feature type="coiled-coil region" evidence="1">
    <location>
        <begin position="126"/>
        <end position="153"/>
    </location>
</feature>
<dbReference type="SMART" id="SM00086">
    <property type="entry name" value="PAC"/>
    <property type="match status" value="2"/>
</dbReference>
<accession>A0A418XRK2</accession>
<evidence type="ECO:0000313" key="7">
    <source>
        <dbReference type="Proteomes" id="UP000284006"/>
    </source>
</evidence>
<dbReference type="FunFam" id="3.30.70.270:FF:000001">
    <property type="entry name" value="Diguanylate cyclase domain protein"/>
    <property type="match status" value="1"/>
</dbReference>
<dbReference type="EMBL" id="QYUP01000120">
    <property type="protein sequence ID" value="RJG15147.1"/>
    <property type="molecule type" value="Genomic_DNA"/>
</dbReference>
<dbReference type="Pfam" id="PF08448">
    <property type="entry name" value="PAS_4"/>
    <property type="match status" value="1"/>
</dbReference>
<dbReference type="SMART" id="SM00052">
    <property type="entry name" value="EAL"/>
    <property type="match status" value="1"/>
</dbReference>
<dbReference type="InterPro" id="IPR000160">
    <property type="entry name" value="GGDEF_dom"/>
</dbReference>
<dbReference type="Pfam" id="PF08447">
    <property type="entry name" value="PAS_3"/>
    <property type="match status" value="1"/>
</dbReference>
<dbReference type="InterPro" id="IPR001633">
    <property type="entry name" value="EAL_dom"/>
</dbReference>
<dbReference type="SUPFAM" id="SSF55785">
    <property type="entry name" value="PYP-like sensor domain (PAS domain)"/>
    <property type="match status" value="2"/>
</dbReference>
<dbReference type="InterPro" id="IPR001610">
    <property type="entry name" value="PAC"/>
</dbReference>
<dbReference type="Gene3D" id="3.30.450.20">
    <property type="entry name" value="PAS domain"/>
    <property type="match status" value="2"/>
</dbReference>
<protein>
    <submittedName>
        <fullName evidence="6">EAL domain-containing protein</fullName>
    </submittedName>
</protein>
<feature type="domain" description="PAC" evidence="3">
    <location>
        <begin position="82"/>
        <end position="135"/>
    </location>
</feature>
<dbReference type="NCBIfam" id="TIGR00229">
    <property type="entry name" value="sensory_box"/>
    <property type="match status" value="2"/>
</dbReference>
<reference evidence="6 7" key="1">
    <citation type="submission" date="2018-09" db="EMBL/GenBank/DDBJ databases">
        <authorList>
            <person name="Zhu H."/>
        </authorList>
    </citation>
    <scope>NUCLEOTIDE SEQUENCE [LARGE SCALE GENOMIC DNA]</scope>
    <source>
        <strain evidence="6 7">K1S02-61</strain>
    </source>
</reference>
<dbReference type="GO" id="GO:0003824">
    <property type="term" value="F:catalytic activity"/>
    <property type="evidence" value="ECO:0007669"/>
    <property type="project" value="UniProtKB-ARBA"/>
</dbReference>
<dbReference type="PANTHER" id="PTHR44757">
    <property type="entry name" value="DIGUANYLATE CYCLASE DGCP"/>
    <property type="match status" value="1"/>
</dbReference>
<evidence type="ECO:0000259" key="5">
    <source>
        <dbReference type="PROSITE" id="PS50887"/>
    </source>
</evidence>
<dbReference type="PROSITE" id="PS50113">
    <property type="entry name" value="PAC"/>
    <property type="match status" value="2"/>
</dbReference>
<dbReference type="PROSITE" id="PS50883">
    <property type="entry name" value="EAL"/>
    <property type="match status" value="1"/>
</dbReference>
<feature type="domain" description="PAS" evidence="2">
    <location>
        <begin position="143"/>
        <end position="187"/>
    </location>
</feature>
<dbReference type="CDD" id="cd01948">
    <property type="entry name" value="EAL"/>
    <property type="match status" value="1"/>
</dbReference>
<dbReference type="InterPro" id="IPR000700">
    <property type="entry name" value="PAS-assoc_C"/>
</dbReference>
<keyword evidence="7" id="KW-1185">Reference proteome</keyword>
<dbReference type="InterPro" id="IPR013656">
    <property type="entry name" value="PAS_4"/>
</dbReference>
<evidence type="ECO:0000259" key="2">
    <source>
        <dbReference type="PROSITE" id="PS50112"/>
    </source>
</evidence>
<dbReference type="InterPro" id="IPR029787">
    <property type="entry name" value="Nucleotide_cyclase"/>
</dbReference>
<dbReference type="OrthoDB" id="9813903at2"/>
<proteinExistence type="predicted"/>
<dbReference type="Gene3D" id="3.20.20.450">
    <property type="entry name" value="EAL domain"/>
    <property type="match status" value="1"/>
</dbReference>
<dbReference type="PROSITE" id="PS50887">
    <property type="entry name" value="GGDEF"/>
    <property type="match status" value="1"/>
</dbReference>